<feature type="region of interest" description="Disordered" evidence="12">
    <location>
        <begin position="369"/>
        <end position="388"/>
    </location>
</feature>
<dbReference type="InterPro" id="IPR029063">
    <property type="entry name" value="SAM-dependent_MTases_sf"/>
</dbReference>
<dbReference type="OrthoDB" id="1298661at2759"/>
<evidence type="ECO:0000256" key="2">
    <source>
        <dbReference type="ARBA" id="ARBA00022603"/>
    </source>
</evidence>
<feature type="compositionally biased region" description="Low complexity" evidence="12">
    <location>
        <begin position="117"/>
        <end position="128"/>
    </location>
</feature>
<dbReference type="EC" id="2.1.1.244" evidence="5"/>
<dbReference type="Gramene" id="PUZ36760">
    <property type="protein sequence ID" value="PUZ36760"/>
    <property type="gene ID" value="GQ55_9G063000"/>
</dbReference>
<dbReference type="GO" id="GO:0032259">
    <property type="term" value="P:methylation"/>
    <property type="evidence" value="ECO:0007669"/>
    <property type="project" value="UniProtKB-KW"/>
</dbReference>
<evidence type="ECO:0000256" key="8">
    <source>
        <dbReference type="ARBA" id="ARBA00047306"/>
    </source>
</evidence>
<dbReference type="CDD" id="cd02440">
    <property type="entry name" value="AdoMet_MTases"/>
    <property type="match status" value="1"/>
</dbReference>
<evidence type="ECO:0000256" key="12">
    <source>
        <dbReference type="SAM" id="MobiDB-lite"/>
    </source>
</evidence>
<evidence type="ECO:0000313" key="14">
    <source>
        <dbReference type="Proteomes" id="UP000244336"/>
    </source>
</evidence>
<organism evidence="13 14">
    <name type="scientific">Panicum hallii var. hallii</name>
    <dbReference type="NCBI Taxonomy" id="1504633"/>
    <lineage>
        <taxon>Eukaryota</taxon>
        <taxon>Viridiplantae</taxon>
        <taxon>Streptophyta</taxon>
        <taxon>Embryophyta</taxon>
        <taxon>Tracheophyta</taxon>
        <taxon>Spermatophyta</taxon>
        <taxon>Magnoliopsida</taxon>
        <taxon>Liliopsida</taxon>
        <taxon>Poales</taxon>
        <taxon>Poaceae</taxon>
        <taxon>PACMAD clade</taxon>
        <taxon>Panicoideae</taxon>
        <taxon>Panicodae</taxon>
        <taxon>Paniceae</taxon>
        <taxon>Panicinae</taxon>
        <taxon>Panicum</taxon>
        <taxon>Panicum sect. Panicum</taxon>
    </lineage>
</organism>
<gene>
    <name evidence="13" type="ORF">GQ55_9G063000</name>
</gene>
<dbReference type="GO" id="GO:0071885">
    <property type="term" value="F:N-terminal protein N-methyltransferase activity"/>
    <property type="evidence" value="ECO:0007669"/>
    <property type="project" value="UniProtKB-EC"/>
</dbReference>
<comment type="catalytic activity">
    <reaction evidence="8">
        <text>N-terminal L-seryl-L-prolyl-L-lysyl-[protein] + 3 S-adenosyl-L-methionine = N-terminal N,N,N-trimethyl-L-seryl-L-prolyl-L-lysyl-[protein] + 3 S-adenosyl-L-homocysteine + 3 H(+)</text>
        <dbReference type="Rhea" id="RHEA:54724"/>
        <dbReference type="Rhea" id="RHEA-COMP:13789"/>
        <dbReference type="Rhea" id="RHEA-COMP:13973"/>
        <dbReference type="ChEBI" id="CHEBI:15378"/>
        <dbReference type="ChEBI" id="CHEBI:57856"/>
        <dbReference type="ChEBI" id="CHEBI:59789"/>
        <dbReference type="ChEBI" id="CHEBI:138061"/>
        <dbReference type="ChEBI" id="CHEBI:138317"/>
        <dbReference type="EC" id="2.1.1.244"/>
    </reaction>
</comment>
<feature type="compositionally biased region" description="Basic residues" evidence="12">
    <location>
        <begin position="374"/>
        <end position="388"/>
    </location>
</feature>
<keyword evidence="2" id="KW-0489">Methyltransferase</keyword>
<dbReference type="SUPFAM" id="SSF53335">
    <property type="entry name" value="S-adenosyl-L-methionine-dependent methyltransferases"/>
    <property type="match status" value="1"/>
</dbReference>
<keyword evidence="4" id="KW-0949">S-adenosyl-L-methionine</keyword>
<dbReference type="STRING" id="1504633.A0A2T7C089"/>
<evidence type="ECO:0000256" key="9">
    <source>
        <dbReference type="ARBA" id="ARBA00047885"/>
    </source>
</evidence>
<dbReference type="EMBL" id="CM009757">
    <property type="protein sequence ID" value="PUZ36760.1"/>
    <property type="molecule type" value="Genomic_DNA"/>
</dbReference>
<dbReference type="FunFam" id="3.40.50.150:FF:000025">
    <property type="entry name" value="N-terminal Xaa-Pro-Lys N-methyltransferase 1"/>
    <property type="match status" value="1"/>
</dbReference>
<comment type="function">
    <text evidence="11">Alpha-N-methyltransferase that methylates the N-terminus of target proteins containing the N-terminal motif [Ala/Pro/Ser]-Pro-Lys when the initiator Met is cleaved. Specifically catalyzes mono-, di- or tri-methylation of exposed alpha-amino group of Ala or Ser residue in the [Ala/Ser]-Pro-Lys motif and mono- or di-methylation of Pro in the Pro-Pro-Lys motif.</text>
</comment>
<protein>
    <recommendedName>
        <fullName evidence="6">Alpha N-terminal protein methyltransferase 1</fullName>
        <ecNumber evidence="5">2.1.1.244</ecNumber>
    </recommendedName>
    <alternativeName>
        <fullName evidence="7">X-Pro-Lys N-terminal protein methyltransferase 1</fullName>
    </alternativeName>
</protein>
<comment type="catalytic activity">
    <reaction evidence="10">
        <text>N-terminal L-alanyl-L-prolyl-L-lysyl-[protein] + 3 S-adenosyl-L-methionine = N-terminal N,N,N-trimethyl-L-alanyl-L-prolyl-L-lysyl-[protein] + 3 S-adenosyl-L-homocysteine + 3 H(+)</text>
        <dbReference type="Rhea" id="RHEA:54712"/>
        <dbReference type="Rhea" id="RHEA-COMP:13785"/>
        <dbReference type="Rhea" id="RHEA-COMP:13971"/>
        <dbReference type="ChEBI" id="CHEBI:15378"/>
        <dbReference type="ChEBI" id="CHEBI:57856"/>
        <dbReference type="ChEBI" id="CHEBI:59789"/>
        <dbReference type="ChEBI" id="CHEBI:138057"/>
        <dbReference type="ChEBI" id="CHEBI:138315"/>
        <dbReference type="EC" id="2.1.1.244"/>
    </reaction>
</comment>
<evidence type="ECO:0000256" key="6">
    <source>
        <dbReference type="ARBA" id="ARBA00039449"/>
    </source>
</evidence>
<evidence type="ECO:0000256" key="7">
    <source>
        <dbReference type="ARBA" id="ARBA00043129"/>
    </source>
</evidence>
<keyword evidence="14" id="KW-1185">Reference proteome</keyword>
<dbReference type="PANTHER" id="PTHR12753">
    <property type="entry name" value="AD-003 - RELATED"/>
    <property type="match status" value="1"/>
</dbReference>
<dbReference type="PANTHER" id="PTHR12753:SF0">
    <property type="entry name" value="ALPHA N-TERMINAL PROTEIN METHYLTRANSFERASE 1"/>
    <property type="match status" value="1"/>
</dbReference>
<name>A0A2T7C089_9POAL</name>
<dbReference type="Gene3D" id="3.40.50.150">
    <property type="entry name" value="Vaccinia Virus protein VP39"/>
    <property type="match status" value="1"/>
</dbReference>
<reference evidence="13 14" key="1">
    <citation type="submission" date="2018-04" db="EMBL/GenBank/DDBJ databases">
        <title>WGS assembly of Panicum hallii var. hallii HAL2.</title>
        <authorList>
            <person name="Lovell J."/>
            <person name="Jenkins J."/>
            <person name="Lowry D."/>
            <person name="Mamidi S."/>
            <person name="Sreedasyam A."/>
            <person name="Weng X."/>
            <person name="Barry K."/>
            <person name="Bonette J."/>
            <person name="Campitelli B."/>
            <person name="Daum C."/>
            <person name="Gordon S."/>
            <person name="Gould B."/>
            <person name="Lipzen A."/>
            <person name="MacQueen A."/>
            <person name="Palacio-Mejia J."/>
            <person name="Plott C."/>
            <person name="Shakirov E."/>
            <person name="Shu S."/>
            <person name="Yoshinaga Y."/>
            <person name="Zane M."/>
            <person name="Rokhsar D."/>
            <person name="Grimwood J."/>
            <person name="Schmutz J."/>
            <person name="Juenger T."/>
        </authorList>
    </citation>
    <scope>NUCLEOTIDE SEQUENCE [LARGE SCALE GENOMIC DNA]</scope>
    <source>
        <strain evidence="14">cv. HAL2</strain>
    </source>
</reference>
<dbReference type="Pfam" id="PF05891">
    <property type="entry name" value="Methyltransf_PK"/>
    <property type="match status" value="1"/>
</dbReference>
<evidence type="ECO:0000256" key="1">
    <source>
        <dbReference type="ARBA" id="ARBA00009059"/>
    </source>
</evidence>
<comment type="catalytic activity">
    <reaction evidence="9">
        <text>N-terminal L-prolyl-L-prolyl-L-lysyl-[protein] + 2 S-adenosyl-L-methionine = N-terminal N,N-dimethyl-L-prolyl-L-prolyl-L-lysyl-[protein] + 2 S-adenosyl-L-homocysteine + 2 H(+)</text>
        <dbReference type="Rhea" id="RHEA:54736"/>
        <dbReference type="Rhea" id="RHEA-COMP:13787"/>
        <dbReference type="Rhea" id="RHEA-COMP:13974"/>
        <dbReference type="ChEBI" id="CHEBI:15378"/>
        <dbReference type="ChEBI" id="CHEBI:57856"/>
        <dbReference type="ChEBI" id="CHEBI:59789"/>
        <dbReference type="ChEBI" id="CHEBI:138059"/>
        <dbReference type="ChEBI" id="CHEBI:138318"/>
        <dbReference type="EC" id="2.1.1.244"/>
    </reaction>
</comment>
<dbReference type="AlphaFoldDB" id="A0A2T7C089"/>
<keyword evidence="3" id="KW-0808">Transferase</keyword>
<dbReference type="GO" id="GO:0005737">
    <property type="term" value="C:cytoplasm"/>
    <property type="evidence" value="ECO:0007669"/>
    <property type="project" value="TreeGrafter"/>
</dbReference>
<feature type="region of interest" description="Disordered" evidence="12">
    <location>
        <begin position="117"/>
        <end position="141"/>
    </location>
</feature>
<proteinExistence type="inferred from homology"/>
<evidence type="ECO:0000256" key="11">
    <source>
        <dbReference type="ARBA" id="ARBA00060050"/>
    </source>
</evidence>
<sequence length="388" mass="43335">MFSHLWSKQWHLTCRNFFFAKSYFLKVFSTKWTRRKKKPQRGCIYAKKPLQKPLGRFEPFPYSSSTRASSSRLAAAAAAAGGMDSRGFDSAGRVFSNATEMWAEEIGSTVTATTSAAAEAEAAPTAAAGNGGAEEEASGEGKRKEWYSKAIAYWQGVEASTEGVLGGYGCVNDADVKGSDAFLRPLLAERFGTAKRHLVALDCGSGIGRVTKNFLLRHFNEVDLVEPVSHFLEVARENLTVCMDQGEDSHKAANFYCVPLQDFTPEEGRYDVIWIQWCIGQLPDDDFISFFNRAKVGLKPDGFFVLKENIARNGFVLDKVDNSVTRSDPYFRELFKKCGLYILSVKDQKELPEELFAVKMYALVTSQPKIQNSGKRRRPKNSPRMIRS</sequence>
<comment type="similarity">
    <text evidence="1">Belongs to the methyltransferase superfamily. NTM1 family.</text>
</comment>
<dbReference type="Proteomes" id="UP000244336">
    <property type="component" value="Chromosome 9"/>
</dbReference>
<evidence type="ECO:0000256" key="4">
    <source>
        <dbReference type="ARBA" id="ARBA00022691"/>
    </source>
</evidence>
<dbReference type="InterPro" id="IPR008576">
    <property type="entry name" value="MeTrfase_NTM1"/>
</dbReference>
<accession>A0A2T7C089</accession>
<evidence type="ECO:0000313" key="13">
    <source>
        <dbReference type="EMBL" id="PUZ36760.1"/>
    </source>
</evidence>
<evidence type="ECO:0000256" key="3">
    <source>
        <dbReference type="ARBA" id="ARBA00022679"/>
    </source>
</evidence>
<evidence type="ECO:0000256" key="10">
    <source>
        <dbReference type="ARBA" id="ARBA00048167"/>
    </source>
</evidence>
<evidence type="ECO:0000256" key="5">
    <source>
        <dbReference type="ARBA" id="ARBA00039112"/>
    </source>
</evidence>